<dbReference type="Gene3D" id="3.40.109.40">
    <property type="match status" value="1"/>
</dbReference>
<evidence type="ECO:0000313" key="3">
    <source>
        <dbReference type="Proteomes" id="UP001299220"/>
    </source>
</evidence>
<proteinExistence type="predicted"/>
<name>A0ABS9CLZ9_9FIRM</name>
<dbReference type="InterPro" id="IPR004223">
    <property type="entry name" value="VitB12-dep_Met_synth_activ_dom"/>
</dbReference>
<accession>A0ABS9CLZ9</accession>
<dbReference type="Proteomes" id="UP001299220">
    <property type="component" value="Unassembled WGS sequence"/>
</dbReference>
<evidence type="ECO:0000259" key="1">
    <source>
        <dbReference type="Pfam" id="PF02965"/>
    </source>
</evidence>
<dbReference type="Pfam" id="PF02965">
    <property type="entry name" value="Met_synt_B12"/>
    <property type="match status" value="1"/>
</dbReference>
<dbReference type="SUPFAM" id="SSF56507">
    <property type="entry name" value="Methionine synthase activation domain-like"/>
    <property type="match status" value="1"/>
</dbReference>
<protein>
    <submittedName>
        <fullName evidence="2">Vitamin B12 dependent methionine synthase activation subunit</fullName>
    </submittedName>
</protein>
<organism evidence="2 3">
    <name type="scientific">Anaeromassilibacillus senegalensis</name>
    <dbReference type="NCBI Taxonomy" id="1673717"/>
    <lineage>
        <taxon>Bacteria</taxon>
        <taxon>Bacillati</taxon>
        <taxon>Bacillota</taxon>
        <taxon>Clostridia</taxon>
        <taxon>Eubacteriales</taxon>
        <taxon>Acutalibacteraceae</taxon>
        <taxon>Anaeromassilibacillus</taxon>
    </lineage>
</organism>
<sequence length="215" mass="24063">MKLKLKEVLRYLGFRGRPADAETVRTAEEIAEDFLHILTPKCVYKRYAVEVTDHTVTLDGWRIESEKLAHHLRGCKAAYLFAATLGVQADRRIRQIAARSMSRGTVANAVCSALIESYCDEMQAELAERELREGLYLRPRFSPGYGDFALESQREIFARLECEKRIGVALTDTLLMTPVKSVSAVIGVADTADCTYRRCQNCTKTDCAFREGGGA</sequence>
<evidence type="ECO:0000313" key="2">
    <source>
        <dbReference type="EMBL" id="MCF2652160.1"/>
    </source>
</evidence>
<comment type="caution">
    <text evidence="2">The sequence shown here is derived from an EMBL/GenBank/DDBJ whole genome shotgun (WGS) entry which is preliminary data.</text>
</comment>
<dbReference type="InterPro" id="IPR037010">
    <property type="entry name" value="VitB12-dep_Met_synth_activ_sf"/>
</dbReference>
<feature type="domain" description="AdoMet activation" evidence="1">
    <location>
        <begin position="123"/>
        <end position="203"/>
    </location>
</feature>
<reference evidence="2 3" key="1">
    <citation type="submission" date="2020-12" db="EMBL/GenBank/DDBJ databases">
        <title>Whole genome sequences of gut porcine anaerobes.</title>
        <authorList>
            <person name="Kubasova T."/>
            <person name="Jahodarova E."/>
            <person name="Rychlik I."/>
        </authorList>
    </citation>
    <scope>NUCLEOTIDE SEQUENCE [LARGE SCALE GENOMIC DNA]</scope>
    <source>
        <strain evidence="2 3">An867</strain>
    </source>
</reference>
<dbReference type="PIRSF" id="PIRSF037984">
    <property type="entry name" value="Met_synth_TM0269_prd"/>
    <property type="match status" value="1"/>
</dbReference>
<keyword evidence="3" id="KW-1185">Reference proteome</keyword>
<dbReference type="EMBL" id="JAFBIT010000001">
    <property type="protein sequence ID" value="MCF2652160.1"/>
    <property type="molecule type" value="Genomic_DNA"/>
</dbReference>
<gene>
    <name evidence="2" type="ORF">JQM67_06065</name>
</gene>
<dbReference type="InterPro" id="IPR017342">
    <property type="entry name" value="S-AdoMet-dep_Met_synth_prd"/>
</dbReference>
<dbReference type="RefSeq" id="WP_235323179.1">
    <property type="nucleotide sequence ID" value="NZ_JAFBIT010000001.1"/>
</dbReference>